<sequence>MTLTTQATEWLTRFEEATAGPSAEALRDLFEPESFWRDLTSISWNITTAEGINEIVAMVEATHPRSQLRNIELSDEPADEGDGVTRISFTFDSLDFHCKGIVRLRNGRAWTVLTSAQELISYPEPRGRRVKSAGVVYLPFDKTSSMTVSGTGTSPMVRLAHATS</sequence>
<dbReference type="SUPFAM" id="SSF54427">
    <property type="entry name" value="NTF2-like"/>
    <property type="match status" value="1"/>
</dbReference>
<dbReference type="GO" id="GO:0004497">
    <property type="term" value="F:monooxygenase activity"/>
    <property type="evidence" value="ECO:0007669"/>
    <property type="project" value="UniProtKB-KW"/>
</dbReference>
<protein>
    <submittedName>
        <fullName evidence="1">Flavin-containing monooxygenase (FMO)</fullName>
    </submittedName>
</protein>
<dbReference type="Proteomes" id="UP000031524">
    <property type="component" value="Chromosome"/>
</dbReference>
<dbReference type="InterPro" id="IPR032710">
    <property type="entry name" value="NTF2-like_dom_sf"/>
</dbReference>
<name>A0A0B5D9X4_9CORY</name>
<organism evidence="1 2">
    <name type="scientific">Corynebacterium humireducens NBRC 106098 = DSM 45392</name>
    <dbReference type="NCBI Taxonomy" id="1223515"/>
    <lineage>
        <taxon>Bacteria</taxon>
        <taxon>Bacillati</taxon>
        <taxon>Actinomycetota</taxon>
        <taxon>Actinomycetes</taxon>
        <taxon>Mycobacteriales</taxon>
        <taxon>Corynebacteriaceae</taxon>
        <taxon>Corynebacterium</taxon>
    </lineage>
</organism>
<keyword evidence="1" id="KW-0503">Monooxygenase</keyword>
<evidence type="ECO:0000313" key="2">
    <source>
        <dbReference type="Proteomes" id="UP000031524"/>
    </source>
</evidence>
<dbReference type="AlphaFoldDB" id="A0A0B5D9X4"/>
<dbReference type="KEGG" id="chm:B842_09715"/>
<dbReference type="RefSeq" id="WP_040086433.1">
    <property type="nucleotide sequence ID" value="NZ_BCSU01000009.1"/>
</dbReference>
<gene>
    <name evidence="1" type="ORF">B842_09715</name>
</gene>
<dbReference type="OrthoDB" id="9808049at2"/>
<dbReference type="STRING" id="1223515.B842_09715"/>
<accession>A0A0B5D9X4</accession>
<proteinExistence type="predicted"/>
<dbReference type="HOGENOM" id="CLU_1616242_0_0_11"/>
<evidence type="ECO:0000313" key="1">
    <source>
        <dbReference type="EMBL" id="AJE33792.1"/>
    </source>
</evidence>
<keyword evidence="1" id="KW-0560">Oxidoreductase</keyword>
<dbReference type="EMBL" id="CP005286">
    <property type="protein sequence ID" value="AJE33792.1"/>
    <property type="molecule type" value="Genomic_DNA"/>
</dbReference>
<reference evidence="1 2" key="1">
    <citation type="submission" date="2013-04" db="EMBL/GenBank/DDBJ databases">
        <title>Complete genome sequence of Corynebacterium humireducens DSM 45392(T), isolated from a wastewater-fed microbial fuel cell.</title>
        <authorList>
            <person name="Ruckert C."/>
            <person name="Albersmeier A."/>
            <person name="Kalinowski J."/>
        </authorList>
    </citation>
    <scope>NUCLEOTIDE SEQUENCE [LARGE SCALE GENOMIC DNA]</scope>
    <source>
        <strain evidence="2">MFC-5</strain>
    </source>
</reference>
<keyword evidence="2" id="KW-1185">Reference proteome</keyword>